<dbReference type="HOGENOM" id="CLU_2472919_0_0_1"/>
<evidence type="ECO:0000313" key="3">
    <source>
        <dbReference type="Proteomes" id="UP000026962"/>
    </source>
</evidence>
<proteinExistence type="predicted"/>
<protein>
    <submittedName>
        <fullName evidence="2">Uncharacterized protein</fullName>
    </submittedName>
</protein>
<reference evidence="2" key="2">
    <citation type="submission" date="2018-05" db="EMBL/GenBank/DDBJ databases">
        <title>OpunRS2 (Oryza punctata Reference Sequence Version 2).</title>
        <authorList>
            <person name="Zhang J."/>
            <person name="Kudrna D."/>
            <person name="Lee S."/>
            <person name="Talag J."/>
            <person name="Welchert J."/>
            <person name="Wing R.A."/>
        </authorList>
    </citation>
    <scope>NUCLEOTIDE SEQUENCE [LARGE SCALE GENOMIC DNA]</scope>
</reference>
<evidence type="ECO:0000256" key="1">
    <source>
        <dbReference type="SAM" id="MobiDB-lite"/>
    </source>
</evidence>
<dbReference type="EnsemblPlants" id="OPUNC02G11780.1">
    <property type="protein sequence ID" value="OPUNC02G11780.1"/>
    <property type="gene ID" value="OPUNC02G11780"/>
</dbReference>
<reference evidence="2" key="1">
    <citation type="submission" date="2015-04" db="UniProtKB">
        <authorList>
            <consortium name="EnsemblPlants"/>
        </authorList>
    </citation>
    <scope>IDENTIFICATION</scope>
</reference>
<dbReference type="AlphaFoldDB" id="A0A0E0JYS3"/>
<feature type="region of interest" description="Disordered" evidence="1">
    <location>
        <begin position="1"/>
        <end position="27"/>
    </location>
</feature>
<keyword evidence="3" id="KW-1185">Reference proteome</keyword>
<dbReference type="Proteomes" id="UP000026962">
    <property type="component" value="Chromosome 2"/>
</dbReference>
<dbReference type="Gramene" id="OPUNC02G11780.1">
    <property type="protein sequence ID" value="OPUNC02G11780.1"/>
    <property type="gene ID" value="OPUNC02G11780"/>
</dbReference>
<organism evidence="2">
    <name type="scientific">Oryza punctata</name>
    <name type="common">Red rice</name>
    <dbReference type="NCBI Taxonomy" id="4537"/>
    <lineage>
        <taxon>Eukaryota</taxon>
        <taxon>Viridiplantae</taxon>
        <taxon>Streptophyta</taxon>
        <taxon>Embryophyta</taxon>
        <taxon>Tracheophyta</taxon>
        <taxon>Spermatophyta</taxon>
        <taxon>Magnoliopsida</taxon>
        <taxon>Liliopsida</taxon>
        <taxon>Poales</taxon>
        <taxon>Poaceae</taxon>
        <taxon>BOP clade</taxon>
        <taxon>Oryzoideae</taxon>
        <taxon>Oryzeae</taxon>
        <taxon>Oryzinae</taxon>
        <taxon>Oryza</taxon>
    </lineage>
</organism>
<name>A0A0E0JYS3_ORYPU</name>
<sequence length="88" mass="10181">MATMIVAGKIPANDHRKGAPRPQLPHKLGSRLVGFLDEFVRLSDTKTESSENRPTSPHSPRDIFIIIHHEMEAEKQEREEEERRIKQQ</sequence>
<accession>A0A0E0JYS3</accession>
<evidence type="ECO:0000313" key="2">
    <source>
        <dbReference type="EnsemblPlants" id="OPUNC02G11780.1"/>
    </source>
</evidence>